<sequence length="102" mass="11491">MSPQSLFVIVFTDRPGQGALRAQHLTAHIAWLEDQRKIVPVGGSLRRELGETPVGGLWLARADSKETLDALIRTDPFYLAGLRQGWEIFHWSKANAERLELI</sequence>
<evidence type="ECO:0000313" key="1">
    <source>
        <dbReference type="EMBL" id="MEJ7138241.1"/>
    </source>
</evidence>
<gene>
    <name evidence="1" type="ORF">RV045_07335</name>
</gene>
<accession>A0ACC6P1Y1</accession>
<protein>
    <submittedName>
        <fullName evidence="1">YciI family protein</fullName>
    </submittedName>
</protein>
<evidence type="ECO:0000313" key="2">
    <source>
        <dbReference type="Proteomes" id="UP001364695"/>
    </source>
</evidence>
<dbReference type="EMBL" id="JAWDIE010000009">
    <property type="protein sequence ID" value="MEJ7138241.1"/>
    <property type="molecule type" value="Genomic_DNA"/>
</dbReference>
<proteinExistence type="predicted"/>
<keyword evidence="2" id="KW-1185">Reference proteome</keyword>
<name>A0ACC6P1Y1_9BURK</name>
<dbReference type="Proteomes" id="UP001364695">
    <property type="component" value="Unassembled WGS sequence"/>
</dbReference>
<comment type="caution">
    <text evidence="1">The sequence shown here is derived from an EMBL/GenBank/DDBJ whole genome shotgun (WGS) entry which is preliminary data.</text>
</comment>
<reference evidence="1" key="1">
    <citation type="submission" date="2023-10" db="EMBL/GenBank/DDBJ databases">
        <title>Amphibacter perezi, gen. nov., sp. nov. a novel taxa of the family Comamonadaceae, class Betaproteobacteria isolated from the skin microbiota of Pelophylax perezi from different populations.</title>
        <authorList>
            <person name="Costa S."/>
            <person name="Proenca D.N."/>
            <person name="Lopes I."/>
            <person name="Morais P.V."/>
        </authorList>
    </citation>
    <scope>NUCLEOTIDE SEQUENCE</scope>
    <source>
        <strain evidence="1">SL12-8</strain>
    </source>
</reference>
<organism evidence="1 2">
    <name type="scientific">Amphibiibacter pelophylacis</name>
    <dbReference type="NCBI Taxonomy" id="1799477"/>
    <lineage>
        <taxon>Bacteria</taxon>
        <taxon>Pseudomonadati</taxon>
        <taxon>Pseudomonadota</taxon>
        <taxon>Betaproteobacteria</taxon>
        <taxon>Burkholderiales</taxon>
        <taxon>Sphaerotilaceae</taxon>
        <taxon>Amphibiibacter</taxon>
    </lineage>
</organism>